<organism evidence="2 3">
    <name type="scientific">Botrytis porri</name>
    <dbReference type="NCBI Taxonomy" id="87229"/>
    <lineage>
        <taxon>Eukaryota</taxon>
        <taxon>Fungi</taxon>
        <taxon>Dikarya</taxon>
        <taxon>Ascomycota</taxon>
        <taxon>Pezizomycotina</taxon>
        <taxon>Leotiomycetes</taxon>
        <taxon>Helotiales</taxon>
        <taxon>Sclerotiniaceae</taxon>
        <taxon>Botrytis</taxon>
    </lineage>
</organism>
<feature type="compositionally biased region" description="Basic and acidic residues" evidence="1">
    <location>
        <begin position="141"/>
        <end position="157"/>
    </location>
</feature>
<dbReference type="AlphaFoldDB" id="A0A4Z1KH30"/>
<evidence type="ECO:0000313" key="3">
    <source>
        <dbReference type="Proteomes" id="UP000297280"/>
    </source>
</evidence>
<feature type="region of interest" description="Disordered" evidence="1">
    <location>
        <begin position="133"/>
        <end position="157"/>
    </location>
</feature>
<sequence length="201" mass="21891">MALPTTSTPNTTLPLLSPLIFDTKVICEYSSLILGDTKPPTLHSSLAATSHIEHGPIFLSLEEELSEAEKRIQKASVPEIVNKLEVCSSTSVATPDLAGLLYLCDGQAIRSTNIVARLTGKVTRDVHAMHPLPKGPSFRLVGERRRQSSEPKETHLNSRLPDEFYSAILTMGGLQQAEKFWQTIAHFPSDTAGHDSSGCTE</sequence>
<gene>
    <name evidence="2" type="ORF">BPOR_0458g00030</name>
</gene>
<evidence type="ECO:0000256" key="1">
    <source>
        <dbReference type="SAM" id="MobiDB-lite"/>
    </source>
</evidence>
<name>A0A4Z1KH30_9HELO</name>
<dbReference type="Proteomes" id="UP000297280">
    <property type="component" value="Unassembled WGS sequence"/>
</dbReference>
<proteinExistence type="predicted"/>
<dbReference type="EMBL" id="PQXO01000457">
    <property type="protein sequence ID" value="TGO84850.1"/>
    <property type="molecule type" value="Genomic_DNA"/>
</dbReference>
<reference evidence="2 3" key="1">
    <citation type="submission" date="2017-12" db="EMBL/GenBank/DDBJ databases">
        <title>Comparative genomics of Botrytis spp.</title>
        <authorList>
            <person name="Valero-Jimenez C.A."/>
            <person name="Tapia P."/>
            <person name="Veloso J."/>
            <person name="Silva-Moreno E."/>
            <person name="Staats M."/>
            <person name="Valdes J.H."/>
            <person name="Van Kan J.A.L."/>
        </authorList>
    </citation>
    <scope>NUCLEOTIDE SEQUENCE [LARGE SCALE GENOMIC DNA]</scope>
    <source>
        <strain evidence="2 3">MUCL3349</strain>
    </source>
</reference>
<comment type="caution">
    <text evidence="2">The sequence shown here is derived from an EMBL/GenBank/DDBJ whole genome shotgun (WGS) entry which is preliminary data.</text>
</comment>
<protein>
    <submittedName>
        <fullName evidence="2">Uncharacterized protein</fullName>
    </submittedName>
</protein>
<keyword evidence="3" id="KW-1185">Reference proteome</keyword>
<evidence type="ECO:0000313" key="2">
    <source>
        <dbReference type="EMBL" id="TGO84850.1"/>
    </source>
</evidence>
<accession>A0A4Z1KH30</accession>